<reference evidence="2 3" key="1">
    <citation type="journal article" date="2014" name="BMC Genomics">
        <title>Oil accumulation mechanisms of the oleaginous microalga Chlorella protothecoides revealed through its genome, transcriptomes, and proteomes.</title>
        <authorList>
            <person name="Gao C."/>
            <person name="Wang Y."/>
            <person name="Shen Y."/>
            <person name="Yan D."/>
            <person name="He X."/>
            <person name="Dai J."/>
            <person name="Wu Q."/>
        </authorList>
    </citation>
    <scope>NUCLEOTIDE SEQUENCE [LARGE SCALE GENOMIC DNA]</scope>
    <source>
        <strain evidence="2 3">0710</strain>
    </source>
</reference>
<dbReference type="KEGG" id="apro:F751_0497"/>
<feature type="transmembrane region" description="Helical" evidence="1">
    <location>
        <begin position="101"/>
        <end position="120"/>
    </location>
</feature>
<dbReference type="AlphaFoldDB" id="A0A087SIB6"/>
<keyword evidence="1" id="KW-0812">Transmembrane</keyword>
<dbReference type="Proteomes" id="UP000028924">
    <property type="component" value="Unassembled WGS sequence"/>
</dbReference>
<dbReference type="EMBL" id="KL662119">
    <property type="protein sequence ID" value="KFM25470.1"/>
    <property type="molecule type" value="Genomic_DNA"/>
</dbReference>
<keyword evidence="1" id="KW-1133">Transmembrane helix</keyword>
<dbReference type="RefSeq" id="XP_011398366.1">
    <property type="nucleotide sequence ID" value="XM_011400064.1"/>
</dbReference>
<protein>
    <submittedName>
        <fullName evidence="2">Uncharacterized protein</fullName>
    </submittedName>
</protein>
<keyword evidence="3" id="KW-1185">Reference proteome</keyword>
<sequence length="136" mass="14269">MPVQASVSVIDVQGNAVTLPSGVVASYATCGGTTIHVIRQPIVPPDFPSVNATSVPGLQVSNMEQFDAVECNSGNTLVMSRASKEIGSWSTLKRVSSVSSIALGLLTAAIPFTPFAGFLLEEYLERWVSAARPSLC</sequence>
<accession>A0A087SIB6</accession>
<proteinExistence type="predicted"/>
<gene>
    <name evidence="2" type="ORF">F751_0497</name>
</gene>
<dbReference type="GeneID" id="23611888"/>
<evidence type="ECO:0000256" key="1">
    <source>
        <dbReference type="SAM" id="Phobius"/>
    </source>
</evidence>
<keyword evidence="1" id="KW-0472">Membrane</keyword>
<organism evidence="2 3">
    <name type="scientific">Auxenochlorella protothecoides</name>
    <name type="common">Green microalga</name>
    <name type="synonym">Chlorella protothecoides</name>
    <dbReference type="NCBI Taxonomy" id="3075"/>
    <lineage>
        <taxon>Eukaryota</taxon>
        <taxon>Viridiplantae</taxon>
        <taxon>Chlorophyta</taxon>
        <taxon>core chlorophytes</taxon>
        <taxon>Trebouxiophyceae</taxon>
        <taxon>Chlorellales</taxon>
        <taxon>Chlorellaceae</taxon>
        <taxon>Auxenochlorella</taxon>
    </lineage>
</organism>
<evidence type="ECO:0000313" key="3">
    <source>
        <dbReference type="Proteomes" id="UP000028924"/>
    </source>
</evidence>
<name>A0A087SIB6_AUXPR</name>
<evidence type="ECO:0000313" key="2">
    <source>
        <dbReference type="EMBL" id="KFM25470.1"/>
    </source>
</evidence>